<keyword evidence="2" id="KW-0539">Nucleus</keyword>
<dbReference type="GO" id="GO:0006397">
    <property type="term" value="P:mRNA processing"/>
    <property type="evidence" value="ECO:0007669"/>
    <property type="project" value="InterPro"/>
</dbReference>
<dbReference type="InterPro" id="IPR008501">
    <property type="entry name" value="THOC7/Mft1"/>
</dbReference>
<evidence type="ECO:0000256" key="3">
    <source>
        <dbReference type="SAM" id="Coils"/>
    </source>
</evidence>
<evidence type="ECO:0000313" key="6">
    <source>
        <dbReference type="Proteomes" id="UP001438707"/>
    </source>
</evidence>
<keyword evidence="3" id="KW-0175">Coiled coil</keyword>
<comment type="subcellular location">
    <subcellularLocation>
        <location evidence="1">Nucleus</location>
    </subcellularLocation>
</comment>
<dbReference type="AlphaFoldDB" id="A0AAW1QV36"/>
<feature type="compositionally biased region" description="Acidic residues" evidence="4">
    <location>
        <begin position="189"/>
        <end position="199"/>
    </location>
</feature>
<feature type="region of interest" description="Disordered" evidence="4">
    <location>
        <begin position="188"/>
        <end position="213"/>
    </location>
</feature>
<evidence type="ECO:0000313" key="5">
    <source>
        <dbReference type="EMBL" id="KAK9825327.1"/>
    </source>
</evidence>
<accession>A0AAW1QV36</accession>
<feature type="coiled-coil region" evidence="3">
    <location>
        <begin position="107"/>
        <end position="142"/>
    </location>
</feature>
<protein>
    <recommendedName>
        <fullName evidence="7">THO complex subunit 7</fullName>
    </recommendedName>
</protein>
<evidence type="ECO:0000256" key="2">
    <source>
        <dbReference type="ARBA" id="ARBA00023242"/>
    </source>
</evidence>
<sequence length="213" mass="24247">MARSSQDEDGLIRKRLLYQASTTKGEPPFKKLAVRYVQFSRELEAGHAGRVKDAVDSVLQELCSIDFLGRKLLAVQDANLREQTSYKLKQAELEGSKEQVRPQSAKMDIEAKKAELVQARIKRQQNEEYERLRDSCMKLQRRSDTDAAIKRLQEGIQHIEASTREVAQAEELQKKRFAVLVHYMSQLEGELEEEAEPNGEDSPAPTADYPTAQ</sequence>
<proteinExistence type="predicted"/>
<evidence type="ECO:0000256" key="1">
    <source>
        <dbReference type="ARBA" id="ARBA00004123"/>
    </source>
</evidence>
<organism evidence="5 6">
    <name type="scientific">Apatococcus lobatus</name>
    <dbReference type="NCBI Taxonomy" id="904363"/>
    <lineage>
        <taxon>Eukaryota</taxon>
        <taxon>Viridiplantae</taxon>
        <taxon>Chlorophyta</taxon>
        <taxon>core chlorophytes</taxon>
        <taxon>Trebouxiophyceae</taxon>
        <taxon>Chlorellales</taxon>
        <taxon>Chlorellaceae</taxon>
        <taxon>Apatococcus</taxon>
    </lineage>
</organism>
<keyword evidence="6" id="KW-1185">Reference proteome</keyword>
<evidence type="ECO:0000256" key="4">
    <source>
        <dbReference type="SAM" id="MobiDB-lite"/>
    </source>
</evidence>
<reference evidence="5 6" key="1">
    <citation type="journal article" date="2024" name="Nat. Commun.">
        <title>Phylogenomics reveals the evolutionary origins of lichenization in chlorophyte algae.</title>
        <authorList>
            <person name="Puginier C."/>
            <person name="Libourel C."/>
            <person name="Otte J."/>
            <person name="Skaloud P."/>
            <person name="Haon M."/>
            <person name="Grisel S."/>
            <person name="Petersen M."/>
            <person name="Berrin J.G."/>
            <person name="Delaux P.M."/>
            <person name="Dal Grande F."/>
            <person name="Keller J."/>
        </authorList>
    </citation>
    <scope>NUCLEOTIDE SEQUENCE [LARGE SCALE GENOMIC DNA]</scope>
    <source>
        <strain evidence="5 6">SAG 2145</strain>
    </source>
</reference>
<name>A0AAW1QV36_9CHLO</name>
<gene>
    <name evidence="5" type="ORF">WJX74_009671</name>
</gene>
<dbReference type="GO" id="GO:0000445">
    <property type="term" value="C:THO complex part of transcription export complex"/>
    <property type="evidence" value="ECO:0007669"/>
    <property type="project" value="InterPro"/>
</dbReference>
<comment type="caution">
    <text evidence="5">The sequence shown here is derived from an EMBL/GenBank/DDBJ whole genome shotgun (WGS) entry which is preliminary data.</text>
</comment>
<evidence type="ECO:0008006" key="7">
    <source>
        <dbReference type="Google" id="ProtNLM"/>
    </source>
</evidence>
<dbReference type="EMBL" id="JALJOS010000025">
    <property type="protein sequence ID" value="KAK9825327.1"/>
    <property type="molecule type" value="Genomic_DNA"/>
</dbReference>
<dbReference type="Proteomes" id="UP001438707">
    <property type="component" value="Unassembled WGS sequence"/>
</dbReference>
<dbReference type="Pfam" id="PF05615">
    <property type="entry name" value="THOC7"/>
    <property type="match status" value="1"/>
</dbReference>